<evidence type="ECO:0000313" key="4">
    <source>
        <dbReference type="Proteomes" id="UP000824209"/>
    </source>
</evidence>
<dbReference type="EMBL" id="DWYA01000038">
    <property type="protein sequence ID" value="HJB39536.1"/>
    <property type="molecule type" value="Genomic_DNA"/>
</dbReference>
<dbReference type="PANTHER" id="PTHR35339:SF4">
    <property type="entry name" value="LINALOOL DEHYDRATASE_ISOMERASE DOMAIN-CONTAINING PROTEIN"/>
    <property type="match status" value="1"/>
</dbReference>
<accession>A0A9D2M189</accession>
<dbReference type="InterPro" id="IPR016624">
    <property type="entry name" value="UCP014753"/>
</dbReference>
<comment type="caution">
    <text evidence="3">The sequence shown here is derived from an EMBL/GenBank/DDBJ whole genome shotgun (WGS) entry which is preliminary data.</text>
</comment>
<organism evidence="3 4">
    <name type="scientific">Candidatus Ruthenibacterium avium</name>
    <dbReference type="NCBI Taxonomy" id="2838751"/>
    <lineage>
        <taxon>Bacteria</taxon>
        <taxon>Bacillati</taxon>
        <taxon>Bacillota</taxon>
        <taxon>Clostridia</taxon>
        <taxon>Eubacteriales</taxon>
        <taxon>Oscillospiraceae</taxon>
        <taxon>Ruthenibacterium</taxon>
    </lineage>
</organism>
<dbReference type="InterPro" id="IPR049349">
    <property type="entry name" value="DUF2264_N"/>
</dbReference>
<protein>
    <submittedName>
        <fullName evidence="3">DUF2264 domain-containing protein</fullName>
    </submittedName>
</protein>
<feature type="domain" description="DUF2264" evidence="1">
    <location>
        <begin position="5"/>
        <end position="350"/>
    </location>
</feature>
<reference evidence="3" key="1">
    <citation type="journal article" date="2021" name="PeerJ">
        <title>Extensive microbial diversity within the chicken gut microbiome revealed by metagenomics and culture.</title>
        <authorList>
            <person name="Gilroy R."/>
            <person name="Ravi A."/>
            <person name="Getino M."/>
            <person name="Pursley I."/>
            <person name="Horton D.L."/>
            <person name="Alikhan N.F."/>
            <person name="Baker D."/>
            <person name="Gharbi K."/>
            <person name="Hall N."/>
            <person name="Watson M."/>
            <person name="Adriaenssens E.M."/>
            <person name="Foster-Nyarko E."/>
            <person name="Jarju S."/>
            <person name="Secka A."/>
            <person name="Antonio M."/>
            <person name="Oren A."/>
            <person name="Chaudhuri R.R."/>
            <person name="La Ragione R."/>
            <person name="Hildebrand F."/>
            <person name="Pallen M.J."/>
        </authorList>
    </citation>
    <scope>NUCLEOTIDE SEQUENCE</scope>
    <source>
        <strain evidence="3">ChiBcec8-14828</strain>
    </source>
</reference>
<dbReference type="AlphaFoldDB" id="A0A9D2M189"/>
<dbReference type="Pfam" id="PF10022">
    <property type="entry name" value="DUF2264"/>
    <property type="match status" value="1"/>
</dbReference>
<feature type="domain" description="DUF2264" evidence="2">
    <location>
        <begin position="392"/>
        <end position="555"/>
    </location>
</feature>
<reference evidence="3" key="2">
    <citation type="submission" date="2021-04" db="EMBL/GenBank/DDBJ databases">
        <authorList>
            <person name="Gilroy R."/>
        </authorList>
    </citation>
    <scope>NUCLEOTIDE SEQUENCE</scope>
    <source>
        <strain evidence="3">ChiBcec8-14828</strain>
    </source>
</reference>
<name>A0A9D2M189_9FIRM</name>
<evidence type="ECO:0000259" key="1">
    <source>
        <dbReference type="Pfam" id="PF10022"/>
    </source>
</evidence>
<evidence type="ECO:0000313" key="3">
    <source>
        <dbReference type="EMBL" id="HJB39536.1"/>
    </source>
</evidence>
<dbReference type="Pfam" id="PF20938">
    <property type="entry name" value="DUF2264_C"/>
    <property type="match status" value="1"/>
</dbReference>
<evidence type="ECO:0000259" key="2">
    <source>
        <dbReference type="Pfam" id="PF20938"/>
    </source>
</evidence>
<dbReference type="PIRSF" id="PIRSF014753">
    <property type="entry name" value="UCP014753"/>
    <property type="match status" value="1"/>
</dbReference>
<dbReference type="PANTHER" id="PTHR35339">
    <property type="entry name" value="LINALOOL DEHYDRATASE_ISOMERASE DOMAIN-CONTAINING PROTEIN"/>
    <property type="match status" value="1"/>
</dbReference>
<proteinExistence type="predicted"/>
<dbReference type="Proteomes" id="UP000824209">
    <property type="component" value="Unassembled WGS sequence"/>
</dbReference>
<dbReference type="InterPro" id="IPR049237">
    <property type="entry name" value="DUF2264_C"/>
</dbReference>
<sequence length="570" mass="64508">MKLQTRQDFEALMLQMLRPLEPLYSPGGALLHLGDTGVTYPRRTIEMEGFSRPLWALAPYWMGGGKADPFAEIYRRGLANGTNPKSPEYWGSPGDYDQLFVEMAAIACAILETPDTVWNPLADSEKQNLAAWLNTINQHELPHCNWLFFRVLVNLALDAVGMPCDLALMERDLDEVDTWYVGDGWYTDGTPDIKPQRDYYIPWAIQYYGVLYSVFAAKRDPKRAEVFRRRALEFGREFAFWFDENGAALPYGRSLGYRFGQCAFYSACVFAGLEPLPLSVMKGIIVRNLQWWCERPIFDRDGVLTIGYAYPQLYMSERYNSPGSPYWGMKAFLVMALPQDHAFWTEEAAPLPELPALYAMESADLLFQRLPDGQVNAYAPAEVEQSEHGQFSEKYSKFVYNTRFGFSASRSYVQLEQAAPDSMLAFVMDGYTFIRRHSEEFHLETDRLVSKWSPFAGISVVTELIPEGNGHIRRHTVYSRFACKAYDCGFAVPKFCDGFAVTAKDAFAQASNTELSCTVTGSSGTGVIVEAWPNTNLYVPNTVIPAVQYDIPVGEITLETKVESFCRQHS</sequence>
<gene>
    <name evidence="3" type="ORF">H9943_03985</name>
</gene>